<dbReference type="EMBL" id="JMIW01000009">
    <property type="protein sequence ID" value="KEO88537.1"/>
    <property type="molecule type" value="Genomic_DNA"/>
</dbReference>
<evidence type="ECO:0000313" key="2">
    <source>
        <dbReference type="EMBL" id="KEO88537.1"/>
    </source>
</evidence>
<proteinExistence type="predicted"/>
<evidence type="ECO:0000256" key="1">
    <source>
        <dbReference type="SAM" id="MobiDB-lite"/>
    </source>
</evidence>
<dbReference type="AlphaFoldDB" id="A0A074MSD3"/>
<comment type="caution">
    <text evidence="2">The sequence shown here is derived from an EMBL/GenBank/DDBJ whole genome shotgun (WGS) entry which is preliminary data.</text>
</comment>
<gene>
    <name evidence="2" type="ORF">EH31_16390</name>
</gene>
<dbReference type="eggNOG" id="ENOG5032YNW">
    <property type="taxonomic scope" value="Bacteria"/>
</dbReference>
<reference evidence="2 3" key="1">
    <citation type="submission" date="2014-04" db="EMBL/GenBank/DDBJ databases">
        <title>A comprehensive comparison of genomes of Erythrobacter spp. strains.</title>
        <authorList>
            <person name="Zheng Q."/>
        </authorList>
    </citation>
    <scope>NUCLEOTIDE SEQUENCE [LARGE SCALE GENOMIC DNA]</scope>
    <source>
        <strain evidence="2 3">DSM 6997</strain>
    </source>
</reference>
<sequence length="180" mass="20558">MAPQALAQEPPVENARPDADLPPLTEMKIVRSSRTDVPDTITVETAEIPGEPTRVHDQEGAERLMRNEGVTLQWNGLEERGPIWVGVTQSGHWSLVGGQKGEADGYLDLEGFITEIGEDYFVFSGTIKMLGTPDEDRFCRDTKQWRFEVTQNRSYYRLREFEWCDGLTDYIDIYFPPSLR</sequence>
<dbReference type="STRING" id="1044.EH31_16390"/>
<protein>
    <submittedName>
        <fullName evidence="2">Uncharacterized protein</fullName>
    </submittedName>
</protein>
<organism evidence="2 3">
    <name type="scientific">Erythrobacter longus</name>
    <dbReference type="NCBI Taxonomy" id="1044"/>
    <lineage>
        <taxon>Bacteria</taxon>
        <taxon>Pseudomonadati</taxon>
        <taxon>Pseudomonadota</taxon>
        <taxon>Alphaproteobacteria</taxon>
        <taxon>Sphingomonadales</taxon>
        <taxon>Erythrobacteraceae</taxon>
        <taxon>Erythrobacter/Porphyrobacter group</taxon>
        <taxon>Erythrobacter</taxon>
    </lineage>
</organism>
<accession>A0A074MSD3</accession>
<evidence type="ECO:0000313" key="3">
    <source>
        <dbReference type="Proteomes" id="UP000027647"/>
    </source>
</evidence>
<name>A0A074MSD3_ERYLO</name>
<keyword evidence="3" id="KW-1185">Reference proteome</keyword>
<dbReference type="Proteomes" id="UP000027647">
    <property type="component" value="Unassembled WGS sequence"/>
</dbReference>
<feature type="region of interest" description="Disordered" evidence="1">
    <location>
        <begin position="1"/>
        <end position="24"/>
    </location>
</feature>